<keyword evidence="5 8" id="KW-0472">Membrane</keyword>
<feature type="transmembrane region" description="Helical" evidence="8">
    <location>
        <begin position="46"/>
        <end position="70"/>
    </location>
</feature>
<dbReference type="Proteomes" id="UP000054359">
    <property type="component" value="Unassembled WGS sequence"/>
</dbReference>
<evidence type="ECO:0000256" key="3">
    <source>
        <dbReference type="ARBA" id="ARBA00022692"/>
    </source>
</evidence>
<dbReference type="PANTHER" id="PTHR22730">
    <property type="entry name" value="PROMININ PROM PROTEIN"/>
    <property type="match status" value="1"/>
</dbReference>
<dbReference type="InterPro" id="IPR008795">
    <property type="entry name" value="Prominin"/>
</dbReference>
<keyword evidence="6" id="KW-0325">Glycoprotein</keyword>
<dbReference type="Gene3D" id="1.20.120.20">
    <property type="entry name" value="Apolipoprotein"/>
    <property type="match status" value="1"/>
</dbReference>
<feature type="coiled-coil region" evidence="7">
    <location>
        <begin position="250"/>
        <end position="284"/>
    </location>
</feature>
<sequence length="408" mass="46221">MFAIAAILLVPVAFLSLGLICGCCGYEKERHPTKRSTSSNCGGLCLILAVYIFFLISSALMVVTILLFVIGGNCQTFVCIPLFQPNFEVLDQMKEKLTSYHNDSIFKDMKPSKLLKDCNDNKGIIVALGLNTSDPEKFLSKVDSGNSDEIDEKLKKALLEITSEIREKLHQFTNDLNLKEMKDLPQKLQESLRSSKANISAFINDIKAALAEDSNGDVSETLRFVDESAADLFSEVDEFEKKLNNFSTTLLNIYSEADNYKAKIREIEENLNDVEERLPKVIKTHLFQAVASSSGWTDKMENVGRCYPFWLAFDIARTAICEFVVDPINGFWFGLGWALVFIIPTIFFSVKLSRYYLRMKYDDDPYIHDSGEAIPLEDMSRAKPFSYINPGATTWMFNQHQNYMVHPT</sequence>
<dbReference type="GO" id="GO:0016020">
    <property type="term" value="C:membrane"/>
    <property type="evidence" value="ECO:0007669"/>
    <property type="project" value="UniProtKB-SubCell"/>
</dbReference>
<evidence type="ECO:0000256" key="6">
    <source>
        <dbReference type="ARBA" id="ARBA00023180"/>
    </source>
</evidence>
<dbReference type="OrthoDB" id="6229420at2759"/>
<dbReference type="PANTHER" id="PTHR22730:SF1">
    <property type="entry name" value="PROMININ-LIKE PROTEIN"/>
    <property type="match status" value="1"/>
</dbReference>
<comment type="similarity">
    <text evidence="2">Belongs to the prominin family.</text>
</comment>
<evidence type="ECO:0000313" key="10">
    <source>
        <dbReference type="Proteomes" id="UP000054359"/>
    </source>
</evidence>
<keyword evidence="3 8" id="KW-0812">Transmembrane</keyword>
<evidence type="ECO:0000256" key="8">
    <source>
        <dbReference type="SAM" id="Phobius"/>
    </source>
</evidence>
<evidence type="ECO:0000256" key="1">
    <source>
        <dbReference type="ARBA" id="ARBA00004141"/>
    </source>
</evidence>
<dbReference type="OMA" id="RTAICEF"/>
<keyword evidence="4 8" id="KW-1133">Transmembrane helix</keyword>
<feature type="non-terminal residue" evidence="9">
    <location>
        <position position="408"/>
    </location>
</feature>
<dbReference type="EMBL" id="KK120614">
    <property type="protein sequence ID" value="KFM78678.1"/>
    <property type="molecule type" value="Genomic_DNA"/>
</dbReference>
<protein>
    <submittedName>
        <fullName evidence="9">Prominin-1</fullName>
    </submittedName>
</protein>
<keyword evidence="7" id="KW-0175">Coiled coil</keyword>
<evidence type="ECO:0000256" key="2">
    <source>
        <dbReference type="ARBA" id="ARBA00006058"/>
    </source>
</evidence>
<dbReference type="AlphaFoldDB" id="A0A087UMT9"/>
<evidence type="ECO:0000256" key="7">
    <source>
        <dbReference type="SAM" id="Coils"/>
    </source>
</evidence>
<gene>
    <name evidence="9" type="ORF">X975_18764</name>
</gene>
<evidence type="ECO:0000256" key="5">
    <source>
        <dbReference type="ARBA" id="ARBA00023136"/>
    </source>
</evidence>
<keyword evidence="10" id="KW-1185">Reference proteome</keyword>
<feature type="transmembrane region" description="Helical" evidence="8">
    <location>
        <begin position="330"/>
        <end position="350"/>
    </location>
</feature>
<name>A0A087UMT9_STEMI</name>
<comment type="subcellular location">
    <subcellularLocation>
        <location evidence="1">Membrane</location>
        <topology evidence="1">Multi-pass membrane protein</topology>
    </subcellularLocation>
</comment>
<reference evidence="9 10" key="1">
    <citation type="submission" date="2013-11" db="EMBL/GenBank/DDBJ databases">
        <title>Genome sequencing of Stegodyphus mimosarum.</title>
        <authorList>
            <person name="Bechsgaard J."/>
        </authorList>
    </citation>
    <scope>NUCLEOTIDE SEQUENCE [LARGE SCALE GENOMIC DNA]</scope>
</reference>
<evidence type="ECO:0000256" key="4">
    <source>
        <dbReference type="ARBA" id="ARBA00022989"/>
    </source>
</evidence>
<proteinExistence type="inferred from homology"/>
<dbReference type="STRING" id="407821.A0A087UMT9"/>
<feature type="transmembrane region" description="Helical" evidence="8">
    <location>
        <begin position="6"/>
        <end position="26"/>
    </location>
</feature>
<dbReference type="Pfam" id="PF05478">
    <property type="entry name" value="Prominin"/>
    <property type="match status" value="1"/>
</dbReference>
<accession>A0A087UMT9</accession>
<organism evidence="9 10">
    <name type="scientific">Stegodyphus mimosarum</name>
    <name type="common">African social velvet spider</name>
    <dbReference type="NCBI Taxonomy" id="407821"/>
    <lineage>
        <taxon>Eukaryota</taxon>
        <taxon>Metazoa</taxon>
        <taxon>Ecdysozoa</taxon>
        <taxon>Arthropoda</taxon>
        <taxon>Chelicerata</taxon>
        <taxon>Arachnida</taxon>
        <taxon>Araneae</taxon>
        <taxon>Araneomorphae</taxon>
        <taxon>Entelegynae</taxon>
        <taxon>Eresoidea</taxon>
        <taxon>Eresidae</taxon>
        <taxon>Stegodyphus</taxon>
    </lineage>
</organism>
<evidence type="ECO:0000313" key="9">
    <source>
        <dbReference type="EMBL" id="KFM78678.1"/>
    </source>
</evidence>